<organism evidence="8 9">
    <name type="scientific">Actinomyces bouchesdurhonensis</name>
    <dbReference type="NCBI Taxonomy" id="1852361"/>
    <lineage>
        <taxon>Bacteria</taxon>
        <taxon>Bacillati</taxon>
        <taxon>Actinomycetota</taxon>
        <taxon>Actinomycetes</taxon>
        <taxon>Actinomycetales</taxon>
        <taxon>Actinomycetaceae</taxon>
        <taxon>Actinomyces</taxon>
    </lineage>
</organism>
<dbReference type="EMBL" id="JABZGF010000512">
    <property type="protein sequence ID" value="MBF0967486.1"/>
    <property type="molecule type" value="Genomic_DNA"/>
</dbReference>
<evidence type="ECO:0000256" key="5">
    <source>
        <dbReference type="RuleBase" id="RU003915"/>
    </source>
</evidence>
<evidence type="ECO:0000313" key="8">
    <source>
        <dbReference type="EMBL" id="MBF0967486.1"/>
    </source>
</evidence>
<name>A0A929RSE3_9ACTO</name>
<dbReference type="PROSITE" id="PS50059">
    <property type="entry name" value="FKBP_PPIASE"/>
    <property type="match status" value="1"/>
</dbReference>
<dbReference type="Proteomes" id="UP000759246">
    <property type="component" value="Unassembled WGS sequence"/>
</dbReference>
<dbReference type="InterPro" id="IPR001179">
    <property type="entry name" value="PPIase_FKBP_dom"/>
</dbReference>
<comment type="catalytic activity">
    <reaction evidence="1 4 5">
        <text>[protein]-peptidylproline (omega=180) = [protein]-peptidylproline (omega=0)</text>
        <dbReference type="Rhea" id="RHEA:16237"/>
        <dbReference type="Rhea" id="RHEA-COMP:10747"/>
        <dbReference type="Rhea" id="RHEA-COMP:10748"/>
        <dbReference type="ChEBI" id="CHEBI:83833"/>
        <dbReference type="ChEBI" id="CHEBI:83834"/>
        <dbReference type="EC" id="5.2.1.8"/>
    </reaction>
</comment>
<gene>
    <name evidence="8" type="ORF">HXK09_10215</name>
</gene>
<comment type="similarity">
    <text evidence="5">Belongs to the FKBP-type PPIase family.</text>
</comment>
<feature type="domain" description="PPIase FKBP-type" evidence="7">
    <location>
        <begin position="38"/>
        <end position="110"/>
    </location>
</feature>
<feature type="non-terminal residue" evidence="8">
    <location>
        <position position="1"/>
    </location>
</feature>
<keyword evidence="3 4" id="KW-0413">Isomerase</keyword>
<dbReference type="AlphaFoldDB" id="A0A929RSE3"/>
<dbReference type="Gene3D" id="3.10.50.40">
    <property type="match status" value="1"/>
</dbReference>
<comment type="caution">
    <text evidence="8">The sequence shown here is derived from an EMBL/GenBank/DDBJ whole genome shotgun (WGS) entry which is preliminary data.</text>
</comment>
<evidence type="ECO:0000256" key="3">
    <source>
        <dbReference type="ARBA" id="ARBA00023235"/>
    </source>
</evidence>
<evidence type="ECO:0000313" key="9">
    <source>
        <dbReference type="Proteomes" id="UP000759246"/>
    </source>
</evidence>
<proteinExistence type="inferred from homology"/>
<dbReference type="GO" id="GO:0003755">
    <property type="term" value="F:peptidyl-prolyl cis-trans isomerase activity"/>
    <property type="evidence" value="ECO:0007669"/>
    <property type="project" value="UniProtKB-UniRule"/>
</dbReference>
<reference evidence="8" key="1">
    <citation type="submission" date="2020-04" db="EMBL/GenBank/DDBJ databases">
        <title>Deep metagenomics examines the oral microbiome during advanced dental caries in children, revealing novel taxa and co-occurrences with host molecules.</title>
        <authorList>
            <person name="Baker J.L."/>
            <person name="Morton J.T."/>
            <person name="Dinis M."/>
            <person name="Alvarez R."/>
            <person name="Tran N.C."/>
            <person name="Knight R."/>
            <person name="Edlund A."/>
        </authorList>
    </citation>
    <scope>NUCLEOTIDE SEQUENCE</scope>
    <source>
        <strain evidence="8">JCVI_30_bin.13</strain>
    </source>
</reference>
<evidence type="ECO:0000256" key="1">
    <source>
        <dbReference type="ARBA" id="ARBA00000971"/>
    </source>
</evidence>
<keyword evidence="2 4" id="KW-0697">Rotamase</keyword>
<dbReference type="EC" id="5.2.1.8" evidence="5"/>
<dbReference type="Pfam" id="PF00254">
    <property type="entry name" value="FKBP_C"/>
    <property type="match status" value="1"/>
</dbReference>
<protein>
    <recommendedName>
        <fullName evidence="5">Peptidyl-prolyl cis-trans isomerase</fullName>
        <ecNumber evidence="5">5.2.1.8</ecNumber>
    </recommendedName>
</protein>
<accession>A0A929RSE3</accession>
<evidence type="ECO:0000259" key="7">
    <source>
        <dbReference type="PROSITE" id="PS50059"/>
    </source>
</evidence>
<evidence type="ECO:0000256" key="2">
    <source>
        <dbReference type="ARBA" id="ARBA00023110"/>
    </source>
</evidence>
<evidence type="ECO:0000256" key="6">
    <source>
        <dbReference type="SAM" id="MobiDB-lite"/>
    </source>
</evidence>
<sequence length="135" mass="13832">SVDATVGPLSVEMSPEGPIVTHSATVPDGVTTQALIKGDGVQVHESDRVVAQFTVLGWTDGVVRVSTWETGIPQVINLGTAMRGLQSALVDQKVGSRLAITIPPDLAAGDDTLCIVIDILGTEPNLSGAAQSSSS</sequence>
<dbReference type="SUPFAM" id="SSF54534">
    <property type="entry name" value="FKBP-like"/>
    <property type="match status" value="1"/>
</dbReference>
<dbReference type="InterPro" id="IPR046357">
    <property type="entry name" value="PPIase_dom_sf"/>
</dbReference>
<feature type="region of interest" description="Disordered" evidence="6">
    <location>
        <begin position="1"/>
        <end position="20"/>
    </location>
</feature>
<evidence type="ECO:0000256" key="4">
    <source>
        <dbReference type="PROSITE-ProRule" id="PRU00277"/>
    </source>
</evidence>